<protein>
    <submittedName>
        <fullName evidence="1">Uncharacterized protein</fullName>
    </submittedName>
</protein>
<dbReference type="EMBL" id="JBEHHI010000001">
    <property type="protein sequence ID" value="MEX5728092.1"/>
    <property type="molecule type" value="Genomic_DNA"/>
</dbReference>
<proteinExistence type="predicted"/>
<sequence>METAKVMEYARALFDARGDKAEAEAAQKAAGHEAAGEETEAKTWRAVEAAIRQMRPPRQG</sequence>
<name>A0ABV3XS01_9RHOB</name>
<evidence type="ECO:0000313" key="1">
    <source>
        <dbReference type="EMBL" id="MEX5728092.1"/>
    </source>
</evidence>
<dbReference type="RefSeq" id="WP_125408451.1">
    <property type="nucleotide sequence ID" value="NZ_JBEHHI010000001.1"/>
</dbReference>
<gene>
    <name evidence="1" type="ORF">Ga0609869_001445</name>
</gene>
<evidence type="ECO:0000313" key="2">
    <source>
        <dbReference type="Proteomes" id="UP001560019"/>
    </source>
</evidence>
<dbReference type="Proteomes" id="UP001560019">
    <property type="component" value="Unassembled WGS sequence"/>
</dbReference>
<reference evidence="1 2" key="1">
    <citation type="submission" date="2024-06" db="EMBL/GenBank/DDBJ databases">
        <title>Genome of Rhodovulum iodosum, a marine photoferrotroph.</title>
        <authorList>
            <person name="Bianchini G."/>
            <person name="Nikeleit V."/>
            <person name="Kappler A."/>
            <person name="Bryce C."/>
            <person name="Sanchez-Baracaldo P."/>
        </authorList>
    </citation>
    <scope>NUCLEOTIDE SEQUENCE [LARGE SCALE GENOMIC DNA]</scope>
    <source>
        <strain evidence="1 2">UT/N1</strain>
    </source>
</reference>
<comment type="caution">
    <text evidence="1">The sequence shown here is derived from an EMBL/GenBank/DDBJ whole genome shotgun (WGS) entry which is preliminary data.</text>
</comment>
<accession>A0ABV3XS01</accession>
<organism evidence="1 2">
    <name type="scientific">Rhodovulum iodosum</name>
    <dbReference type="NCBI Taxonomy" id="68291"/>
    <lineage>
        <taxon>Bacteria</taxon>
        <taxon>Pseudomonadati</taxon>
        <taxon>Pseudomonadota</taxon>
        <taxon>Alphaproteobacteria</taxon>
        <taxon>Rhodobacterales</taxon>
        <taxon>Paracoccaceae</taxon>
        <taxon>Rhodovulum</taxon>
    </lineage>
</organism>
<keyword evidence="2" id="KW-1185">Reference proteome</keyword>